<comment type="similarity">
    <text evidence="1">Belongs to the ABC transporter superfamily.</text>
</comment>
<keyword evidence="2" id="KW-0813">Transport</keyword>
<dbReference type="PROSITE" id="PS00211">
    <property type="entry name" value="ABC_TRANSPORTER_1"/>
    <property type="match status" value="1"/>
</dbReference>
<dbReference type="SUPFAM" id="SSF52540">
    <property type="entry name" value="P-loop containing nucleoside triphosphate hydrolases"/>
    <property type="match status" value="1"/>
</dbReference>
<reference evidence="6 7" key="1">
    <citation type="submission" date="2019-07" db="EMBL/GenBank/DDBJ databases">
        <title>Genomic Encyclopedia of Archaeal and Bacterial Type Strains, Phase II (KMG-II): from individual species to whole genera.</title>
        <authorList>
            <person name="Goeker M."/>
        </authorList>
    </citation>
    <scope>NUCLEOTIDE SEQUENCE [LARGE SCALE GENOMIC DNA]</scope>
    <source>
        <strain evidence="6 7">ATCC BAA-1854</strain>
    </source>
</reference>
<keyword evidence="3" id="KW-0547">Nucleotide-binding</keyword>
<dbReference type="InterPro" id="IPR003439">
    <property type="entry name" value="ABC_transporter-like_ATP-bd"/>
</dbReference>
<evidence type="ECO:0000256" key="2">
    <source>
        <dbReference type="ARBA" id="ARBA00022448"/>
    </source>
</evidence>
<keyword evidence="7" id="KW-1185">Reference proteome</keyword>
<dbReference type="InterPro" id="IPR017871">
    <property type="entry name" value="ABC_transporter-like_CS"/>
</dbReference>
<dbReference type="GO" id="GO:0016887">
    <property type="term" value="F:ATP hydrolysis activity"/>
    <property type="evidence" value="ECO:0007669"/>
    <property type="project" value="InterPro"/>
</dbReference>
<evidence type="ECO:0000256" key="1">
    <source>
        <dbReference type="ARBA" id="ARBA00005417"/>
    </source>
</evidence>
<accession>A0A562U264</accession>
<dbReference type="AlphaFoldDB" id="A0A562U264"/>
<dbReference type="Proteomes" id="UP000317010">
    <property type="component" value="Unassembled WGS sequence"/>
</dbReference>
<dbReference type="RefSeq" id="WP_144912709.1">
    <property type="nucleotide sequence ID" value="NZ_VLLI01000006.1"/>
</dbReference>
<feature type="domain" description="ABC transporter" evidence="5">
    <location>
        <begin position="3"/>
        <end position="230"/>
    </location>
</feature>
<organism evidence="6 7">
    <name type="scientific">Mucilaginibacter frigoritolerans</name>
    <dbReference type="NCBI Taxonomy" id="652788"/>
    <lineage>
        <taxon>Bacteria</taxon>
        <taxon>Pseudomonadati</taxon>
        <taxon>Bacteroidota</taxon>
        <taxon>Sphingobacteriia</taxon>
        <taxon>Sphingobacteriales</taxon>
        <taxon>Sphingobacteriaceae</taxon>
        <taxon>Mucilaginibacter</taxon>
    </lineage>
</organism>
<dbReference type="SMART" id="SM00382">
    <property type="entry name" value="AAA"/>
    <property type="match status" value="1"/>
</dbReference>
<proteinExistence type="inferred from homology"/>
<sequence length="299" mass="33119">MVISTEGLTFTFGQQKVVKSLSLNVPEGSIYGFLGPNGAGKTTTIKLLLNLLQTQEGNIKIFDKDLRSNRIEILSQIGSLIEQPAIYAHLSGKENLLNRALLLEVPTQRVDDMLKLVHLTDAAHKKAGQYSLGMKQRLGIALALLSDPKLLILDEPTNGLDPNGIIEIRELLIRLVTQHQKTVFISSHLLAEIEKMATHVGIINYGELLFQGSINDLASLSQPLVQIEANNTVDAANLLTRNNFNVTEVNDHHLFATYTSKQQMGEINSLLNKNGYTVYSINKQQKDLEKLFLDITQPA</sequence>
<dbReference type="InterPro" id="IPR027417">
    <property type="entry name" value="P-loop_NTPase"/>
</dbReference>
<dbReference type="GO" id="GO:0005524">
    <property type="term" value="F:ATP binding"/>
    <property type="evidence" value="ECO:0007669"/>
    <property type="project" value="UniProtKB-KW"/>
</dbReference>
<dbReference type="PANTHER" id="PTHR43335">
    <property type="entry name" value="ABC TRANSPORTER, ATP-BINDING PROTEIN"/>
    <property type="match status" value="1"/>
</dbReference>
<evidence type="ECO:0000313" key="6">
    <source>
        <dbReference type="EMBL" id="TWI99941.1"/>
    </source>
</evidence>
<dbReference type="OrthoDB" id="9785229at2"/>
<protein>
    <submittedName>
        <fullName evidence="6">ABC-2 type transport system ATP-binding protein</fullName>
    </submittedName>
</protein>
<dbReference type="PANTHER" id="PTHR43335:SF4">
    <property type="entry name" value="ABC TRANSPORTER, ATP-BINDING PROTEIN"/>
    <property type="match status" value="1"/>
</dbReference>
<dbReference type="Gene3D" id="3.40.50.300">
    <property type="entry name" value="P-loop containing nucleotide triphosphate hydrolases"/>
    <property type="match status" value="1"/>
</dbReference>
<dbReference type="InterPro" id="IPR003593">
    <property type="entry name" value="AAA+_ATPase"/>
</dbReference>
<dbReference type="EMBL" id="VLLI01000006">
    <property type="protein sequence ID" value="TWI99941.1"/>
    <property type="molecule type" value="Genomic_DNA"/>
</dbReference>
<keyword evidence="4 6" id="KW-0067">ATP-binding</keyword>
<dbReference type="Pfam" id="PF00005">
    <property type="entry name" value="ABC_tran"/>
    <property type="match status" value="1"/>
</dbReference>
<evidence type="ECO:0000256" key="3">
    <source>
        <dbReference type="ARBA" id="ARBA00022741"/>
    </source>
</evidence>
<dbReference type="PROSITE" id="PS50893">
    <property type="entry name" value="ABC_TRANSPORTER_2"/>
    <property type="match status" value="1"/>
</dbReference>
<gene>
    <name evidence="6" type="ORF">JN11_02357</name>
</gene>
<evidence type="ECO:0000259" key="5">
    <source>
        <dbReference type="PROSITE" id="PS50893"/>
    </source>
</evidence>
<comment type="caution">
    <text evidence="6">The sequence shown here is derived from an EMBL/GenBank/DDBJ whole genome shotgun (WGS) entry which is preliminary data.</text>
</comment>
<name>A0A562U264_9SPHI</name>
<evidence type="ECO:0000313" key="7">
    <source>
        <dbReference type="Proteomes" id="UP000317010"/>
    </source>
</evidence>
<evidence type="ECO:0000256" key="4">
    <source>
        <dbReference type="ARBA" id="ARBA00022840"/>
    </source>
</evidence>